<keyword evidence="1" id="KW-0812">Transmembrane</keyword>
<dbReference type="STRING" id="869279.SE15_03270"/>
<reference evidence="3 4" key="1">
    <citation type="submission" date="2015-07" db="EMBL/GenBank/DDBJ databases">
        <title>Whole genome sequence of Thermanaerothrix daxensis DSM 23592.</title>
        <authorList>
            <person name="Hemp J."/>
            <person name="Ward L.M."/>
            <person name="Pace L.A."/>
            <person name="Fischer W.W."/>
        </authorList>
    </citation>
    <scope>NUCLEOTIDE SEQUENCE [LARGE SCALE GENOMIC DNA]</scope>
    <source>
        <strain evidence="3 4">GNS-1</strain>
    </source>
</reference>
<keyword evidence="1" id="KW-0472">Membrane</keyword>
<feature type="transmembrane region" description="Helical" evidence="1">
    <location>
        <begin position="111"/>
        <end position="130"/>
    </location>
</feature>
<dbReference type="Pfam" id="PF01478">
    <property type="entry name" value="Peptidase_A24"/>
    <property type="match status" value="1"/>
</dbReference>
<dbReference type="AlphaFoldDB" id="A0A0P6XL64"/>
<evidence type="ECO:0000313" key="3">
    <source>
        <dbReference type="EMBL" id="KPL84196.1"/>
    </source>
</evidence>
<dbReference type="Proteomes" id="UP000050544">
    <property type="component" value="Unassembled WGS sequence"/>
</dbReference>
<dbReference type="EMBL" id="LGKO01000002">
    <property type="protein sequence ID" value="KPL84196.1"/>
    <property type="molecule type" value="Genomic_DNA"/>
</dbReference>
<dbReference type="Gene3D" id="1.20.120.1220">
    <property type="match status" value="1"/>
</dbReference>
<evidence type="ECO:0000259" key="2">
    <source>
        <dbReference type="Pfam" id="PF01478"/>
    </source>
</evidence>
<name>A0A0P6XL64_9CHLR</name>
<dbReference type="RefSeq" id="WP_054520660.1">
    <property type="nucleotide sequence ID" value="NZ_LGKO01000002.1"/>
</dbReference>
<organism evidence="3 4">
    <name type="scientific">Thermanaerothrix daxensis</name>
    <dbReference type="NCBI Taxonomy" id="869279"/>
    <lineage>
        <taxon>Bacteria</taxon>
        <taxon>Bacillati</taxon>
        <taxon>Chloroflexota</taxon>
        <taxon>Anaerolineae</taxon>
        <taxon>Anaerolineales</taxon>
        <taxon>Anaerolineaceae</taxon>
        <taxon>Thermanaerothrix</taxon>
    </lineage>
</organism>
<sequence length="134" mass="13805">MILPGLIVLWLVGCAWSDLRRRQVGNPLTLPVLGAALVAAVVQGGEALLRLGLVGLVLGVLWQKGGMGGADVKILLALAGLWPAGLLGALAALLIAGLVRMLRRQGRVRYAAVPAMAVGSLLTLSIQILVQGGF</sequence>
<feature type="domain" description="Prepilin type IV endopeptidase peptidase" evidence="2">
    <location>
        <begin position="6"/>
        <end position="98"/>
    </location>
</feature>
<dbReference type="GO" id="GO:0004190">
    <property type="term" value="F:aspartic-type endopeptidase activity"/>
    <property type="evidence" value="ECO:0007669"/>
    <property type="project" value="InterPro"/>
</dbReference>
<proteinExistence type="predicted"/>
<keyword evidence="1" id="KW-1133">Transmembrane helix</keyword>
<dbReference type="InterPro" id="IPR000045">
    <property type="entry name" value="Prepilin_IV_endopep_pep"/>
</dbReference>
<gene>
    <name evidence="3" type="ORF">SE15_03270</name>
</gene>
<feature type="transmembrane region" description="Helical" evidence="1">
    <location>
        <begin position="33"/>
        <end position="62"/>
    </location>
</feature>
<comment type="caution">
    <text evidence="3">The sequence shown here is derived from an EMBL/GenBank/DDBJ whole genome shotgun (WGS) entry which is preliminary data.</text>
</comment>
<evidence type="ECO:0000313" key="4">
    <source>
        <dbReference type="Proteomes" id="UP000050544"/>
    </source>
</evidence>
<protein>
    <recommendedName>
        <fullName evidence="2">Prepilin type IV endopeptidase peptidase domain-containing protein</fullName>
    </recommendedName>
</protein>
<feature type="transmembrane region" description="Helical" evidence="1">
    <location>
        <begin position="74"/>
        <end position="99"/>
    </location>
</feature>
<dbReference type="GO" id="GO:0016020">
    <property type="term" value="C:membrane"/>
    <property type="evidence" value="ECO:0007669"/>
    <property type="project" value="InterPro"/>
</dbReference>
<evidence type="ECO:0000256" key="1">
    <source>
        <dbReference type="SAM" id="Phobius"/>
    </source>
</evidence>
<keyword evidence="4" id="KW-1185">Reference proteome</keyword>
<accession>A0A0P6XL64</accession>